<sequence>MINSFILEYQKQDRSPLTVAGYQTELEKFQQWLWTTVNEPLERATDMDVKDYKQYLLTVKKQKPSTVNRGLKVLRKYYSWAVIQGLIQYNPAANVKLVRVQQAAPKWLDRIDAARLKRAVLNDEHNAFKRARDYAILLLMLGAGLRVAEVAALELADIIMSERKGTVIVRKGKGNKYAEVPLNKDVRQALNEYLDIRKTVKCSDSTFLFLGERGPIKKRAIQFRVEKYAGKSSVKASAHQLRHTFCKELINHGEPLNVVAHLSRHSDVNTTMRYITPSESELSHAVEKISVLED</sequence>
<dbReference type="OrthoDB" id="184666at2"/>
<dbReference type="PROSITE" id="PS51900">
    <property type="entry name" value="CB"/>
    <property type="match status" value="1"/>
</dbReference>
<dbReference type="GO" id="GO:0015074">
    <property type="term" value="P:DNA integration"/>
    <property type="evidence" value="ECO:0007669"/>
    <property type="project" value="UniProtKB-KW"/>
</dbReference>
<evidence type="ECO:0000259" key="12">
    <source>
        <dbReference type="PROSITE" id="PS51898"/>
    </source>
</evidence>
<evidence type="ECO:0000259" key="13">
    <source>
        <dbReference type="PROSITE" id="PS51900"/>
    </source>
</evidence>
<evidence type="ECO:0000256" key="3">
    <source>
        <dbReference type="ARBA" id="ARBA00008857"/>
    </source>
</evidence>
<dbReference type="RefSeq" id="WP_011877289.1">
    <property type="nucleotide sequence ID" value="NC_009253.1"/>
</dbReference>
<comment type="function">
    <text evidence="1">Site-specific tyrosine recombinase, which acts by catalyzing the cutting and rejoining of the recombining DNA molecules.</text>
</comment>
<evidence type="ECO:0000313" key="15">
    <source>
        <dbReference type="Proteomes" id="UP000001556"/>
    </source>
</evidence>
<dbReference type="CDD" id="cd00397">
    <property type="entry name" value="DNA_BRE_C"/>
    <property type="match status" value="1"/>
</dbReference>
<dbReference type="PANTHER" id="PTHR30349:SF77">
    <property type="entry name" value="TYROSINE RECOMBINASE XERC"/>
    <property type="match status" value="1"/>
</dbReference>
<evidence type="ECO:0000256" key="8">
    <source>
        <dbReference type="ARBA" id="ARBA00023125"/>
    </source>
</evidence>
<evidence type="ECO:0000256" key="6">
    <source>
        <dbReference type="ARBA" id="ARBA00022829"/>
    </source>
</evidence>
<dbReference type="Gene3D" id="1.10.443.10">
    <property type="entry name" value="Intergrase catalytic core"/>
    <property type="match status" value="1"/>
</dbReference>
<dbReference type="InterPro" id="IPR013762">
    <property type="entry name" value="Integrase-like_cat_sf"/>
</dbReference>
<proteinExistence type="inferred from homology"/>
<dbReference type="EMBL" id="CP000612">
    <property type="protein sequence ID" value="ABO49460.1"/>
    <property type="molecule type" value="Genomic_DNA"/>
</dbReference>
<dbReference type="Gene3D" id="1.10.150.130">
    <property type="match status" value="1"/>
</dbReference>
<evidence type="ECO:0000313" key="14">
    <source>
        <dbReference type="EMBL" id="ABO49460.1"/>
    </source>
</evidence>
<keyword evidence="9" id="KW-0233">DNA recombination</keyword>
<comment type="similarity">
    <text evidence="3">Belongs to the 'phage' integrase family.</text>
</comment>
<dbReference type="InterPro" id="IPR002104">
    <property type="entry name" value="Integrase_catalytic"/>
</dbReference>
<feature type="domain" description="Core-binding (CB)" evidence="13">
    <location>
        <begin position="1"/>
        <end position="82"/>
    </location>
</feature>
<evidence type="ECO:0000256" key="2">
    <source>
        <dbReference type="ARBA" id="ARBA00004496"/>
    </source>
</evidence>
<dbReference type="InterPro" id="IPR010998">
    <property type="entry name" value="Integrase_recombinase_N"/>
</dbReference>
<dbReference type="Pfam" id="PF02899">
    <property type="entry name" value="Phage_int_SAM_1"/>
    <property type="match status" value="1"/>
</dbReference>
<dbReference type="GO" id="GO:0003677">
    <property type="term" value="F:DNA binding"/>
    <property type="evidence" value="ECO:0007669"/>
    <property type="project" value="UniProtKB-UniRule"/>
</dbReference>
<dbReference type="GO" id="GO:0007059">
    <property type="term" value="P:chromosome segregation"/>
    <property type="evidence" value="ECO:0007669"/>
    <property type="project" value="UniProtKB-KW"/>
</dbReference>
<dbReference type="AlphaFoldDB" id="A4J307"/>
<evidence type="ECO:0000256" key="9">
    <source>
        <dbReference type="ARBA" id="ARBA00023172"/>
    </source>
</evidence>
<feature type="domain" description="Tyr recombinase" evidence="12">
    <location>
        <begin position="103"/>
        <end position="287"/>
    </location>
</feature>
<keyword evidence="4" id="KW-0963">Cytoplasm</keyword>
<protein>
    <submittedName>
        <fullName evidence="14">Phage integrase family protein</fullName>
    </submittedName>
</protein>
<dbReference type="Proteomes" id="UP000001556">
    <property type="component" value="Chromosome"/>
</dbReference>
<evidence type="ECO:0000256" key="10">
    <source>
        <dbReference type="ARBA" id="ARBA00023306"/>
    </source>
</evidence>
<dbReference type="eggNOG" id="COG4974">
    <property type="taxonomic scope" value="Bacteria"/>
</dbReference>
<dbReference type="KEGG" id="drm:Dred_0924"/>
<comment type="subcellular location">
    <subcellularLocation>
        <location evidence="2">Cytoplasm</location>
    </subcellularLocation>
</comment>
<name>A4J307_DESRM</name>
<dbReference type="HOGENOM" id="CLU_027562_9_2_9"/>
<keyword evidence="7" id="KW-0229">DNA integration</keyword>
<dbReference type="InterPro" id="IPR011010">
    <property type="entry name" value="DNA_brk_join_enz"/>
</dbReference>
<organism evidence="14 15">
    <name type="scientific">Desulforamulus reducens (strain ATCC BAA-1160 / DSM 100696 / MI-1)</name>
    <name type="common">Desulfotomaculum reducens</name>
    <dbReference type="NCBI Taxonomy" id="349161"/>
    <lineage>
        <taxon>Bacteria</taxon>
        <taxon>Bacillati</taxon>
        <taxon>Bacillota</taxon>
        <taxon>Clostridia</taxon>
        <taxon>Eubacteriales</taxon>
        <taxon>Peptococcaceae</taxon>
        <taxon>Desulforamulus</taxon>
    </lineage>
</organism>
<dbReference type="PANTHER" id="PTHR30349">
    <property type="entry name" value="PHAGE INTEGRASE-RELATED"/>
    <property type="match status" value="1"/>
</dbReference>
<keyword evidence="6" id="KW-0159">Chromosome partition</keyword>
<evidence type="ECO:0000256" key="5">
    <source>
        <dbReference type="ARBA" id="ARBA00022618"/>
    </source>
</evidence>
<dbReference type="InterPro" id="IPR004107">
    <property type="entry name" value="Integrase_SAM-like_N"/>
</dbReference>
<dbReference type="InterPro" id="IPR044068">
    <property type="entry name" value="CB"/>
</dbReference>
<reference evidence="14 15" key="1">
    <citation type="submission" date="2007-03" db="EMBL/GenBank/DDBJ databases">
        <title>Complete sequence of Desulfotomaculum reducens MI-1.</title>
        <authorList>
            <consortium name="US DOE Joint Genome Institute"/>
            <person name="Copeland A."/>
            <person name="Lucas S."/>
            <person name="Lapidus A."/>
            <person name="Barry K."/>
            <person name="Detter J.C."/>
            <person name="Glavina del Rio T."/>
            <person name="Hammon N."/>
            <person name="Israni S."/>
            <person name="Dalin E."/>
            <person name="Tice H."/>
            <person name="Pitluck S."/>
            <person name="Sims D."/>
            <person name="Brettin T."/>
            <person name="Bruce D."/>
            <person name="Han C."/>
            <person name="Tapia R."/>
            <person name="Schmutz J."/>
            <person name="Larimer F."/>
            <person name="Land M."/>
            <person name="Hauser L."/>
            <person name="Kyrpides N."/>
            <person name="Kim E."/>
            <person name="Tebo B.M."/>
            <person name="Richardson P."/>
        </authorList>
    </citation>
    <scope>NUCLEOTIDE SEQUENCE [LARGE SCALE GENOMIC DNA]</scope>
    <source>
        <strain evidence="14 15">MI-1</strain>
    </source>
</reference>
<dbReference type="PROSITE" id="PS51898">
    <property type="entry name" value="TYR_RECOMBINASE"/>
    <property type="match status" value="1"/>
</dbReference>
<dbReference type="Pfam" id="PF00589">
    <property type="entry name" value="Phage_integrase"/>
    <property type="match status" value="1"/>
</dbReference>
<dbReference type="SUPFAM" id="SSF56349">
    <property type="entry name" value="DNA breaking-rejoining enzymes"/>
    <property type="match status" value="1"/>
</dbReference>
<keyword evidence="5" id="KW-0132">Cell division</keyword>
<keyword evidence="15" id="KW-1185">Reference proteome</keyword>
<evidence type="ECO:0000256" key="1">
    <source>
        <dbReference type="ARBA" id="ARBA00003283"/>
    </source>
</evidence>
<keyword evidence="8 11" id="KW-0238">DNA-binding</keyword>
<keyword evidence="10" id="KW-0131">Cell cycle</keyword>
<dbReference type="InterPro" id="IPR050090">
    <property type="entry name" value="Tyrosine_recombinase_XerCD"/>
</dbReference>
<dbReference type="GO" id="GO:0006310">
    <property type="term" value="P:DNA recombination"/>
    <property type="evidence" value="ECO:0007669"/>
    <property type="project" value="UniProtKB-KW"/>
</dbReference>
<gene>
    <name evidence="14" type="ordered locus">Dred_0924</name>
</gene>
<dbReference type="GO" id="GO:0005737">
    <property type="term" value="C:cytoplasm"/>
    <property type="evidence" value="ECO:0007669"/>
    <property type="project" value="UniProtKB-SubCell"/>
</dbReference>
<accession>A4J307</accession>
<dbReference type="STRING" id="349161.Dred_0924"/>
<dbReference type="GO" id="GO:0051301">
    <property type="term" value="P:cell division"/>
    <property type="evidence" value="ECO:0007669"/>
    <property type="project" value="UniProtKB-KW"/>
</dbReference>
<evidence type="ECO:0000256" key="11">
    <source>
        <dbReference type="PROSITE-ProRule" id="PRU01248"/>
    </source>
</evidence>
<evidence type="ECO:0000256" key="7">
    <source>
        <dbReference type="ARBA" id="ARBA00022908"/>
    </source>
</evidence>
<evidence type="ECO:0000256" key="4">
    <source>
        <dbReference type="ARBA" id="ARBA00022490"/>
    </source>
</evidence>